<name>A0A1C5K112_9ACTN</name>
<evidence type="ECO:0000256" key="1">
    <source>
        <dbReference type="SAM" id="MobiDB-lite"/>
    </source>
</evidence>
<dbReference type="EMBL" id="LT607754">
    <property type="protein sequence ID" value="SCG76472.1"/>
    <property type="molecule type" value="Genomic_DNA"/>
</dbReference>
<dbReference type="AlphaFoldDB" id="A0A1C5K112"/>
<proteinExistence type="predicted"/>
<feature type="region of interest" description="Disordered" evidence="1">
    <location>
        <begin position="1"/>
        <end position="25"/>
    </location>
</feature>
<organism evidence="2 3">
    <name type="scientific">Micromonospora inositola</name>
    <dbReference type="NCBI Taxonomy" id="47865"/>
    <lineage>
        <taxon>Bacteria</taxon>
        <taxon>Bacillati</taxon>
        <taxon>Actinomycetota</taxon>
        <taxon>Actinomycetes</taxon>
        <taxon>Micromonosporales</taxon>
        <taxon>Micromonosporaceae</taxon>
        <taxon>Micromonospora</taxon>
    </lineage>
</organism>
<reference evidence="3" key="1">
    <citation type="submission" date="2016-06" db="EMBL/GenBank/DDBJ databases">
        <authorList>
            <person name="Varghese N."/>
            <person name="Submissions Spin"/>
        </authorList>
    </citation>
    <scope>NUCLEOTIDE SEQUENCE [LARGE SCALE GENOMIC DNA]</scope>
    <source>
        <strain evidence="3">DSM 43819</strain>
    </source>
</reference>
<evidence type="ECO:0000313" key="3">
    <source>
        <dbReference type="Proteomes" id="UP000198221"/>
    </source>
</evidence>
<protein>
    <submittedName>
        <fullName evidence="2">Uncharacterized protein</fullName>
    </submittedName>
</protein>
<keyword evidence="3" id="KW-1185">Reference proteome</keyword>
<sequence>MDDGERGWREQRERAVRAHAAADERRRTAEAAEAARIVAWFAAEANRRGLRRTRLAVQPYDGGGRYRSRLTGWYVDRALTRAVDARGNFYLLSAPPSLRARLLGADPRPQPAPLVVGQGGRDGESIPLRALLTRRLDAGDDWP</sequence>
<dbReference type="Proteomes" id="UP000198221">
    <property type="component" value="Chromosome I"/>
</dbReference>
<evidence type="ECO:0000313" key="2">
    <source>
        <dbReference type="EMBL" id="SCG76472.1"/>
    </source>
</evidence>
<dbReference type="RefSeq" id="WP_172875923.1">
    <property type="nucleotide sequence ID" value="NZ_LT607754.1"/>
</dbReference>
<accession>A0A1C5K112</accession>
<gene>
    <name evidence="2" type="ORF">GA0070613_6005</name>
</gene>